<dbReference type="Gene3D" id="3.40.640.10">
    <property type="entry name" value="Type I PLP-dependent aspartate aminotransferase-like (Major domain)"/>
    <property type="match status" value="1"/>
</dbReference>
<evidence type="ECO:0000256" key="6">
    <source>
        <dbReference type="ARBA" id="ARBA00050776"/>
    </source>
</evidence>
<dbReference type="InterPro" id="IPR020578">
    <property type="entry name" value="Aminotrans_V_PyrdxlP_BS"/>
</dbReference>
<dbReference type="EMBL" id="WNME01000044">
    <property type="protein sequence ID" value="MUB67090.1"/>
    <property type="molecule type" value="Genomic_DNA"/>
</dbReference>
<dbReference type="GO" id="GO:0031071">
    <property type="term" value="F:cysteine desulfurase activity"/>
    <property type="evidence" value="ECO:0007669"/>
    <property type="project" value="UniProtKB-UniRule"/>
</dbReference>
<dbReference type="NCBIfam" id="TIGR01979">
    <property type="entry name" value="sufS"/>
    <property type="match status" value="1"/>
</dbReference>
<evidence type="ECO:0000256" key="8">
    <source>
        <dbReference type="RuleBase" id="RU004506"/>
    </source>
</evidence>
<evidence type="ECO:0000256" key="4">
    <source>
        <dbReference type="ARBA" id="ARBA00022679"/>
    </source>
</evidence>
<reference evidence="9 10" key="1">
    <citation type="submission" date="2019-09" db="EMBL/GenBank/DDBJ databases">
        <title>Draft genome sequencing of Hungatella hathewayi 123Y-2.</title>
        <authorList>
            <person name="Lv Q."/>
            <person name="Li S."/>
        </authorList>
    </citation>
    <scope>NUCLEOTIDE SEQUENCE [LARGE SCALE GENOMIC DNA]</scope>
    <source>
        <strain evidence="9 10">123Y-2</strain>
    </source>
</reference>
<dbReference type="PIRSF" id="PIRSF005572">
    <property type="entry name" value="NifS"/>
    <property type="match status" value="1"/>
</dbReference>
<evidence type="ECO:0000313" key="9">
    <source>
        <dbReference type="EMBL" id="MUB67090.1"/>
    </source>
</evidence>
<dbReference type="GeneID" id="93149409"/>
<dbReference type="PANTHER" id="PTHR43586">
    <property type="entry name" value="CYSTEINE DESULFURASE"/>
    <property type="match status" value="1"/>
</dbReference>
<sequence>MENRNPYHEDFPLLANNPVIYLDSAATAQKPGCVLRAERDFYEQCYANPMRGFYELSMEATKWLEEAREEVRRFINAPSADEIIFTRNTTESLNLIAYSYGLSKLKAGDEILVSIMEHHSNLLPWQMAAGKTGAVLRFLECEPDGRISQEKLEAAFTDRTRLVAVAHVSNVLGCENPIRRIAAMARERGAVVVVDAAQSAPHIPIDVQELGVDFLAFSGHKLMGPMGIGVLYGRRELLEEMPPFLTGGEMIDSVTRTGAVFAPIPHKFEAGTVNAAGAWGLKEAVCYLKSVGFDEVRRRELELTAAALEGLKQIPHVHVLGSEKPDEHCGIVTFTVDGVHPHDVSAILDADGIAVRAGHHCAQPLLEYLKVPSATRASIYFYNTREEIEAFLKSAAGIRRKMGYGE</sequence>
<dbReference type="InterPro" id="IPR015424">
    <property type="entry name" value="PyrdxlP-dep_Trfase"/>
</dbReference>
<comment type="similarity">
    <text evidence="2 8">Belongs to the class-V pyridoxal-phosphate-dependent aminotransferase family. Csd subfamily.</text>
</comment>
<dbReference type="InterPro" id="IPR016454">
    <property type="entry name" value="Cysteine_dSase"/>
</dbReference>
<dbReference type="GO" id="GO:0030170">
    <property type="term" value="F:pyridoxal phosphate binding"/>
    <property type="evidence" value="ECO:0007669"/>
    <property type="project" value="UniProtKB-UniRule"/>
</dbReference>
<dbReference type="Gene3D" id="3.90.1150.10">
    <property type="entry name" value="Aspartate Aminotransferase, domain 1"/>
    <property type="match status" value="1"/>
</dbReference>
<dbReference type="InterPro" id="IPR015421">
    <property type="entry name" value="PyrdxlP-dep_Trfase_major"/>
</dbReference>
<comment type="catalytic activity">
    <reaction evidence="6 8">
        <text>(sulfur carrier)-H + L-cysteine = (sulfur carrier)-SH + L-alanine</text>
        <dbReference type="Rhea" id="RHEA:43892"/>
        <dbReference type="Rhea" id="RHEA-COMP:14737"/>
        <dbReference type="Rhea" id="RHEA-COMP:14739"/>
        <dbReference type="ChEBI" id="CHEBI:29917"/>
        <dbReference type="ChEBI" id="CHEBI:35235"/>
        <dbReference type="ChEBI" id="CHEBI:57972"/>
        <dbReference type="ChEBI" id="CHEBI:64428"/>
        <dbReference type="EC" id="2.8.1.7"/>
    </reaction>
</comment>
<gene>
    <name evidence="9" type="primary">sufS</name>
    <name evidence="9" type="ORF">GNE07_29160</name>
</gene>
<evidence type="ECO:0000256" key="3">
    <source>
        <dbReference type="ARBA" id="ARBA00012239"/>
    </source>
</evidence>
<evidence type="ECO:0000256" key="2">
    <source>
        <dbReference type="ARBA" id="ARBA00010447"/>
    </source>
</evidence>
<comment type="caution">
    <text evidence="9">The sequence shown here is derived from an EMBL/GenBank/DDBJ whole genome shotgun (WGS) entry which is preliminary data.</text>
</comment>
<dbReference type="InterPro" id="IPR015422">
    <property type="entry name" value="PyrdxlP-dep_Trfase_small"/>
</dbReference>
<dbReference type="InterPro" id="IPR010970">
    <property type="entry name" value="Cys_dSase_SufS"/>
</dbReference>
<dbReference type="PANTHER" id="PTHR43586:SF8">
    <property type="entry name" value="CYSTEINE DESULFURASE 1, CHLOROPLASTIC"/>
    <property type="match status" value="1"/>
</dbReference>
<name>A0A174XEK2_9FIRM</name>
<keyword evidence="4 8" id="KW-0808">Transferase</keyword>
<evidence type="ECO:0000256" key="5">
    <source>
        <dbReference type="ARBA" id="ARBA00022898"/>
    </source>
</evidence>
<dbReference type="InterPro" id="IPR000192">
    <property type="entry name" value="Aminotrans_V_dom"/>
</dbReference>
<accession>A0A174XEK2</accession>
<dbReference type="AlphaFoldDB" id="A0A174XEK2"/>
<keyword evidence="5 8" id="KW-0663">Pyridoxal phosphate</keyword>
<evidence type="ECO:0000256" key="7">
    <source>
        <dbReference type="RuleBase" id="RU004504"/>
    </source>
</evidence>
<dbReference type="SUPFAM" id="SSF53383">
    <property type="entry name" value="PLP-dependent transferases"/>
    <property type="match status" value="1"/>
</dbReference>
<evidence type="ECO:0000313" key="10">
    <source>
        <dbReference type="Proteomes" id="UP000434223"/>
    </source>
</evidence>
<evidence type="ECO:0000256" key="1">
    <source>
        <dbReference type="ARBA" id="ARBA00001933"/>
    </source>
</evidence>
<dbReference type="Proteomes" id="UP000434223">
    <property type="component" value="Unassembled WGS sequence"/>
</dbReference>
<dbReference type="Pfam" id="PF00266">
    <property type="entry name" value="Aminotran_5"/>
    <property type="match status" value="1"/>
</dbReference>
<dbReference type="EC" id="2.8.1.7" evidence="3 8"/>
<organism evidence="9 10">
    <name type="scientific">Hungatella hathewayi</name>
    <dbReference type="NCBI Taxonomy" id="154046"/>
    <lineage>
        <taxon>Bacteria</taxon>
        <taxon>Bacillati</taxon>
        <taxon>Bacillota</taxon>
        <taxon>Clostridia</taxon>
        <taxon>Lachnospirales</taxon>
        <taxon>Lachnospiraceae</taxon>
        <taxon>Hungatella</taxon>
    </lineage>
</organism>
<proteinExistence type="inferred from homology"/>
<dbReference type="CDD" id="cd06453">
    <property type="entry name" value="SufS_like"/>
    <property type="match status" value="1"/>
</dbReference>
<comment type="function">
    <text evidence="8">Catalyzes the removal of elemental sulfur and selenium atoms from L-cysteine, L-cystine, L-selenocysteine, and L-selenocystine to produce L-alanine.</text>
</comment>
<dbReference type="RefSeq" id="WP_055652045.1">
    <property type="nucleotide sequence ID" value="NZ_CAJKZF010000062.1"/>
</dbReference>
<dbReference type="GO" id="GO:0006534">
    <property type="term" value="P:cysteine metabolic process"/>
    <property type="evidence" value="ECO:0007669"/>
    <property type="project" value="UniProtKB-UniRule"/>
</dbReference>
<dbReference type="OrthoDB" id="9804366at2"/>
<dbReference type="PROSITE" id="PS00595">
    <property type="entry name" value="AA_TRANSFER_CLASS_5"/>
    <property type="match status" value="1"/>
</dbReference>
<comment type="cofactor">
    <cofactor evidence="1 7">
        <name>pyridoxal 5'-phosphate</name>
        <dbReference type="ChEBI" id="CHEBI:597326"/>
    </cofactor>
</comment>
<protein>
    <recommendedName>
        <fullName evidence="3 8">Cysteine desulfurase</fullName>
        <ecNumber evidence="3 8">2.8.1.7</ecNumber>
    </recommendedName>
</protein>